<dbReference type="RefSeq" id="WP_055161793.1">
    <property type="nucleotide sequence ID" value="NZ_CZAU01000039.1"/>
</dbReference>
<gene>
    <name evidence="1" type="ORF">ERS852520_02957</name>
</gene>
<protein>
    <submittedName>
        <fullName evidence="1">Predicted nucleotidyltransferase</fullName>
    </submittedName>
</protein>
<dbReference type="InterPro" id="IPR018775">
    <property type="entry name" value="RlaP"/>
</dbReference>
<dbReference type="Pfam" id="PF10127">
    <property type="entry name" value="RlaP"/>
    <property type="match status" value="1"/>
</dbReference>
<dbReference type="PANTHER" id="PTHR34817:SF1">
    <property type="entry name" value="NUCLEOTIDYLTRANSFERASE"/>
    <property type="match status" value="1"/>
</dbReference>
<sequence>MNIKLITEKLKSPEYDFLKTDPHLGDHIILLGLGGSHAYGTNIETSDLDIRGCAVNRKEEILTNKNFGQRCDEATDTTIYSLNKLISLLCNCNPNTIELLGLKPEHYLYISSIGQELLDHKKMFLSKKAVQSFCGYAYSRLRRLDNKAARKTSQAERE</sequence>
<organism evidence="1 2">
    <name type="scientific">Anaerostipes hadrus</name>
    <dbReference type="NCBI Taxonomy" id="649756"/>
    <lineage>
        <taxon>Bacteria</taxon>
        <taxon>Bacillati</taxon>
        <taxon>Bacillota</taxon>
        <taxon>Clostridia</taxon>
        <taxon>Lachnospirales</taxon>
        <taxon>Lachnospiraceae</taxon>
        <taxon>Anaerostipes</taxon>
    </lineage>
</organism>
<accession>A0A174TCK8</accession>
<keyword evidence="1" id="KW-0808">Transferase</keyword>
<proteinExistence type="predicted"/>
<name>A0A174TCK8_ANAHA</name>
<evidence type="ECO:0000313" key="1">
    <source>
        <dbReference type="EMBL" id="CUQ06836.1"/>
    </source>
</evidence>
<dbReference type="GO" id="GO:0016740">
    <property type="term" value="F:transferase activity"/>
    <property type="evidence" value="ECO:0007669"/>
    <property type="project" value="UniProtKB-KW"/>
</dbReference>
<reference evidence="1 2" key="1">
    <citation type="submission" date="2015-09" db="EMBL/GenBank/DDBJ databases">
        <authorList>
            <consortium name="Pathogen Informatics"/>
        </authorList>
    </citation>
    <scope>NUCLEOTIDE SEQUENCE [LARGE SCALE GENOMIC DNA]</scope>
    <source>
        <strain evidence="1 2">2789STDY5834908</strain>
    </source>
</reference>
<evidence type="ECO:0000313" key="2">
    <source>
        <dbReference type="Proteomes" id="UP000095564"/>
    </source>
</evidence>
<dbReference type="EMBL" id="CZAU01000039">
    <property type="protein sequence ID" value="CUQ06836.1"/>
    <property type="molecule type" value="Genomic_DNA"/>
</dbReference>
<dbReference type="Proteomes" id="UP000095564">
    <property type="component" value="Unassembled WGS sequence"/>
</dbReference>
<dbReference type="PANTHER" id="PTHR34817">
    <property type="entry name" value="NUCLEOTIDYLTRANSFERASE"/>
    <property type="match status" value="1"/>
</dbReference>
<dbReference type="AlphaFoldDB" id="A0A174TCK8"/>